<name>A0ABD5PBZ7_9EURY</name>
<proteinExistence type="predicted"/>
<dbReference type="Gene3D" id="3.10.450.50">
    <property type="match status" value="1"/>
</dbReference>
<dbReference type="InterPro" id="IPR032710">
    <property type="entry name" value="NTF2-like_dom_sf"/>
</dbReference>
<evidence type="ECO:0000313" key="1">
    <source>
        <dbReference type="EMBL" id="MFC4358182.1"/>
    </source>
</evidence>
<keyword evidence="2" id="KW-1185">Reference proteome</keyword>
<dbReference type="PANTHER" id="PTHR38436:SF1">
    <property type="entry name" value="ESTER CYCLASE"/>
    <property type="match status" value="1"/>
</dbReference>
<dbReference type="SUPFAM" id="SSF54427">
    <property type="entry name" value="NTF2-like"/>
    <property type="match status" value="1"/>
</dbReference>
<organism evidence="1 2">
    <name type="scientific">Halobium salinum</name>
    <dbReference type="NCBI Taxonomy" id="1364940"/>
    <lineage>
        <taxon>Archaea</taxon>
        <taxon>Methanobacteriati</taxon>
        <taxon>Methanobacteriota</taxon>
        <taxon>Stenosarchaea group</taxon>
        <taxon>Halobacteria</taxon>
        <taxon>Halobacteriales</taxon>
        <taxon>Haloferacaceae</taxon>
        <taxon>Halobium</taxon>
    </lineage>
</organism>
<dbReference type="Proteomes" id="UP001595921">
    <property type="component" value="Unassembled WGS sequence"/>
</dbReference>
<gene>
    <name evidence="1" type="ORF">ACFO0N_09495</name>
</gene>
<dbReference type="InterPro" id="IPR009959">
    <property type="entry name" value="Cyclase_SnoaL-like"/>
</dbReference>
<protein>
    <submittedName>
        <fullName evidence="1">Ester cyclase</fullName>
    </submittedName>
</protein>
<dbReference type="Pfam" id="PF07366">
    <property type="entry name" value="SnoaL"/>
    <property type="match status" value="1"/>
</dbReference>
<comment type="caution">
    <text evidence="1">The sequence shown here is derived from an EMBL/GenBank/DDBJ whole genome shotgun (WGS) entry which is preliminary data.</text>
</comment>
<dbReference type="RefSeq" id="WP_267624201.1">
    <property type="nucleotide sequence ID" value="NZ_JAODIW010000008.1"/>
</dbReference>
<accession>A0ABD5PBZ7</accession>
<dbReference type="AlphaFoldDB" id="A0ABD5PBZ7"/>
<dbReference type="EMBL" id="JBHSDS010000006">
    <property type="protein sequence ID" value="MFC4358182.1"/>
    <property type="molecule type" value="Genomic_DNA"/>
</dbReference>
<sequence>MSATKTTAERNKAALAEALDRIWMEGDLSFVDERFADDYVLHNPARPQGFHGPEGFKEYVGMLRSAFPDMAISCEGTVADGDTLATRYRWRATHEGELLGIEPTGKEVVMSGMAFLRFEDGMRKEDWFLDDFMGLFAQLGVVEPPTA</sequence>
<evidence type="ECO:0000313" key="2">
    <source>
        <dbReference type="Proteomes" id="UP001595921"/>
    </source>
</evidence>
<dbReference type="PANTHER" id="PTHR38436">
    <property type="entry name" value="POLYKETIDE CYCLASE SNOAL-LIKE DOMAIN"/>
    <property type="match status" value="1"/>
</dbReference>
<reference evidence="1 2" key="1">
    <citation type="journal article" date="2019" name="Int. J. Syst. Evol. Microbiol.">
        <title>The Global Catalogue of Microorganisms (GCM) 10K type strain sequencing project: providing services to taxonomists for standard genome sequencing and annotation.</title>
        <authorList>
            <consortium name="The Broad Institute Genomics Platform"/>
            <consortium name="The Broad Institute Genome Sequencing Center for Infectious Disease"/>
            <person name="Wu L."/>
            <person name="Ma J."/>
        </authorList>
    </citation>
    <scope>NUCLEOTIDE SEQUENCE [LARGE SCALE GENOMIC DNA]</scope>
    <source>
        <strain evidence="1 2">CGMCC 1.12553</strain>
    </source>
</reference>